<dbReference type="InterPro" id="IPR035086">
    <property type="entry name" value="DgcN-like_C"/>
</dbReference>
<feature type="domain" description="D-glutamate N-acetyltransferase-like C-terminal" evidence="1">
    <location>
        <begin position="165"/>
        <end position="361"/>
    </location>
</feature>
<dbReference type="PIRSF" id="PIRSF026760">
    <property type="entry name" value="UCP026760"/>
    <property type="match status" value="1"/>
</dbReference>
<dbReference type="Gene3D" id="3.40.50.300">
    <property type="entry name" value="P-loop containing nucleotide triphosphate hydrolases"/>
    <property type="match status" value="1"/>
</dbReference>
<evidence type="ECO:0000313" key="4">
    <source>
        <dbReference type="Proteomes" id="UP000317318"/>
    </source>
</evidence>
<sequence>MSQTISDLQTPPFVPPSAVDNADALPDLMSYRRIVVATDFANAPQSSKTAWSLLRYRRDDIVAVLDPELPFATAGDAFGHGGSIPIVRSFDEVATPDALFIGVSPAGGRLPRPLRSAIAASIREGIDVVAGLHDFLRDDDEFSLAAAASGSRLIDVRRNSERTTATGASFRPGCLRIHTVGHDCSVGKMVASAEIDLALRRRGVDSKFLATGQTGIMISGAGIPIDCVVSDFVNGAAERLVLEHDEHDVLVIEGQGSAVHPAYSGVTVGLLHGAAPDGLILCYEAGRQRMKGLEHIKIPPLEKFVSLYETLATFRNPCRVIGIAMNSRRLDSDAADIERERVSAELGLPVCDVCRDGADLLADAILSLRESVIR</sequence>
<organism evidence="3 4">
    <name type="scientific">Stratiformator vulcanicus</name>
    <dbReference type="NCBI Taxonomy" id="2527980"/>
    <lineage>
        <taxon>Bacteria</taxon>
        <taxon>Pseudomonadati</taxon>
        <taxon>Planctomycetota</taxon>
        <taxon>Planctomycetia</taxon>
        <taxon>Planctomycetales</taxon>
        <taxon>Planctomycetaceae</taxon>
        <taxon>Stratiformator</taxon>
    </lineage>
</organism>
<dbReference type="PANTHER" id="PTHR40690">
    <property type="entry name" value="GLL3100 PROTEIN"/>
    <property type="match status" value="1"/>
</dbReference>
<dbReference type="RefSeq" id="WP_310820964.1">
    <property type="nucleotide sequence ID" value="NZ_CP036268.1"/>
</dbReference>
<reference evidence="3 4" key="1">
    <citation type="submission" date="2019-02" db="EMBL/GenBank/DDBJ databases">
        <title>Deep-cultivation of Planctomycetes and their phenomic and genomic characterization uncovers novel biology.</title>
        <authorList>
            <person name="Wiegand S."/>
            <person name="Jogler M."/>
            <person name="Boedeker C."/>
            <person name="Pinto D."/>
            <person name="Vollmers J."/>
            <person name="Rivas-Marin E."/>
            <person name="Kohn T."/>
            <person name="Peeters S.H."/>
            <person name="Heuer A."/>
            <person name="Rast P."/>
            <person name="Oberbeckmann S."/>
            <person name="Bunk B."/>
            <person name="Jeske O."/>
            <person name="Meyerdierks A."/>
            <person name="Storesund J.E."/>
            <person name="Kallscheuer N."/>
            <person name="Luecker S."/>
            <person name="Lage O.M."/>
            <person name="Pohl T."/>
            <person name="Merkel B.J."/>
            <person name="Hornburger P."/>
            <person name="Mueller R.-W."/>
            <person name="Bruemmer F."/>
            <person name="Labrenz M."/>
            <person name="Spormann A.M."/>
            <person name="Op den Camp H."/>
            <person name="Overmann J."/>
            <person name="Amann R."/>
            <person name="Jetten M.S.M."/>
            <person name="Mascher T."/>
            <person name="Medema M.H."/>
            <person name="Devos D.P."/>
            <person name="Kaster A.-K."/>
            <person name="Ovreas L."/>
            <person name="Rohde M."/>
            <person name="Galperin M.Y."/>
            <person name="Jogler C."/>
        </authorList>
    </citation>
    <scope>NUCLEOTIDE SEQUENCE [LARGE SCALE GENOMIC DNA]</scope>
    <source>
        <strain evidence="3 4">Pan189</strain>
    </source>
</reference>
<evidence type="ECO:0000259" key="2">
    <source>
        <dbReference type="Pfam" id="PF17396"/>
    </source>
</evidence>
<protein>
    <recommendedName>
        <fullName evidence="5">DUF1611 domain-containing protein</fullName>
    </recommendedName>
</protein>
<dbReference type="Pfam" id="PF07755">
    <property type="entry name" value="DUF1611"/>
    <property type="match status" value="1"/>
</dbReference>
<dbReference type="InterPro" id="IPR011669">
    <property type="entry name" value="DgcN-like"/>
</dbReference>
<accession>A0A517QWV7</accession>
<proteinExistence type="predicted"/>
<feature type="domain" description="D-glutamate N-acetyltransferase-like N-terminal" evidence="2">
    <location>
        <begin position="73"/>
        <end position="158"/>
    </location>
</feature>
<gene>
    <name evidence="3" type="ORF">Pan189_04320</name>
</gene>
<dbReference type="EMBL" id="CP036268">
    <property type="protein sequence ID" value="QDT36077.1"/>
    <property type="molecule type" value="Genomic_DNA"/>
</dbReference>
<dbReference type="PANTHER" id="PTHR40690:SF1">
    <property type="entry name" value="DUF1611 DOMAIN-CONTAINING PROTEIN"/>
    <property type="match status" value="1"/>
</dbReference>
<name>A0A517QWV7_9PLAN</name>
<dbReference type="InterPro" id="IPR035402">
    <property type="entry name" value="DgcN-like_N"/>
</dbReference>
<evidence type="ECO:0000259" key="1">
    <source>
        <dbReference type="Pfam" id="PF07755"/>
    </source>
</evidence>
<dbReference type="Proteomes" id="UP000317318">
    <property type="component" value="Chromosome"/>
</dbReference>
<evidence type="ECO:0008006" key="5">
    <source>
        <dbReference type="Google" id="ProtNLM"/>
    </source>
</evidence>
<keyword evidence="4" id="KW-1185">Reference proteome</keyword>
<dbReference type="Gene3D" id="3.40.50.720">
    <property type="entry name" value="NAD(P)-binding Rossmann-like Domain"/>
    <property type="match status" value="1"/>
</dbReference>
<dbReference type="SUPFAM" id="SSF52540">
    <property type="entry name" value="P-loop containing nucleoside triphosphate hydrolases"/>
    <property type="match status" value="1"/>
</dbReference>
<dbReference type="Pfam" id="PF17396">
    <property type="entry name" value="DUF1611_N"/>
    <property type="match status" value="1"/>
</dbReference>
<dbReference type="KEGG" id="svp:Pan189_04320"/>
<dbReference type="InterPro" id="IPR027417">
    <property type="entry name" value="P-loop_NTPase"/>
</dbReference>
<dbReference type="AlphaFoldDB" id="A0A517QWV7"/>
<evidence type="ECO:0000313" key="3">
    <source>
        <dbReference type="EMBL" id="QDT36077.1"/>
    </source>
</evidence>